<gene>
    <name evidence="1" type="primary">porQ</name>
    <name evidence="1" type="ORF">PbJCM13498_10200</name>
</gene>
<organism evidence="1 2">
    <name type="scientific">Prolixibacter bellariivorans</name>
    <dbReference type="NCBI Taxonomy" id="314319"/>
    <lineage>
        <taxon>Bacteria</taxon>
        <taxon>Pseudomonadati</taxon>
        <taxon>Bacteroidota</taxon>
        <taxon>Bacteroidia</taxon>
        <taxon>Marinilabiliales</taxon>
        <taxon>Prolixibacteraceae</taxon>
        <taxon>Prolixibacter</taxon>
    </lineage>
</organism>
<dbReference type="AlphaFoldDB" id="A0A5M4AXG2"/>
<dbReference type="Proteomes" id="UP000391834">
    <property type="component" value="Unassembled WGS sequence"/>
</dbReference>
<proteinExistence type="predicted"/>
<comment type="caution">
    <text evidence="1">The sequence shown here is derived from an EMBL/GenBank/DDBJ whole genome shotgun (WGS) entry which is preliminary data.</text>
</comment>
<dbReference type="Gene3D" id="2.40.160.60">
    <property type="entry name" value="Outer membrane protein transport protein (OMPP1/FadL/TodX)"/>
    <property type="match status" value="1"/>
</dbReference>
<accession>A0A5M4AXG2</accession>
<reference evidence="1 2" key="1">
    <citation type="submission" date="2019-10" db="EMBL/GenBank/DDBJ databases">
        <title>Prolixibacter strains distinguished by the presence of nitrate reductase genes were adept at nitrate-dependent anaerobic corrosion of metallic iron and carbon steel.</title>
        <authorList>
            <person name="Iino T."/>
            <person name="Shono N."/>
            <person name="Ito K."/>
            <person name="Nakamura R."/>
            <person name="Sueoka K."/>
            <person name="Harayama S."/>
            <person name="Ohkuma M."/>
        </authorList>
    </citation>
    <scope>NUCLEOTIDE SEQUENCE [LARGE SCALE GENOMIC DNA]</scope>
    <source>
        <strain evidence="1 2">JCM 13498</strain>
    </source>
</reference>
<dbReference type="NCBIfam" id="NF033709">
    <property type="entry name" value="PorV_fam"/>
    <property type="match status" value="1"/>
</dbReference>
<dbReference type="SUPFAM" id="SSF56935">
    <property type="entry name" value="Porins"/>
    <property type="match status" value="1"/>
</dbReference>
<dbReference type="EMBL" id="BLAX01000001">
    <property type="protein sequence ID" value="GET32157.1"/>
    <property type="molecule type" value="Genomic_DNA"/>
</dbReference>
<dbReference type="NCBIfam" id="NF033711">
    <property type="entry name" value="T9SS_PorQ"/>
    <property type="match status" value="1"/>
</dbReference>
<evidence type="ECO:0000313" key="2">
    <source>
        <dbReference type="Proteomes" id="UP000391834"/>
    </source>
</evidence>
<keyword evidence="2" id="KW-1185">Reference proteome</keyword>
<name>A0A5M4AXG2_9BACT</name>
<protein>
    <submittedName>
        <fullName evidence="1">Penicillin-binding protein</fullName>
    </submittedName>
</protein>
<evidence type="ECO:0000313" key="1">
    <source>
        <dbReference type="EMBL" id="GET32157.1"/>
    </source>
</evidence>
<sequence length="327" mass="36359">MAFGQVGGEGTYRFLDLTTSARSAALGGYQVALDDNDLDLVFHNPALLRDTMRNQLVLNYVDYFSDIKFGYASYAWHLNKIGTVAAGIHFIDYGKFIEAREDGTITGTFRAAEYALNIYWARQITPRLRGGINIKPIYSVLETYHSFGLAMDAGLILSGRDNQSTVALVAKNIGTQITTYYQDGNYEKLPFDLQFGFSKRLEHAPLRLMFTAHHLTNWNLTYNEVTSGTTTSSLTGTTSESSVSKVMRHLILGAELLPSKNFTIRVGYNHQRRKELSVESRPGMVGFSAGFGVRISKFNLSYGLASYHIAGASHHFSISTNLSQFLP</sequence>